<evidence type="ECO:0000313" key="2">
    <source>
        <dbReference type="EMBL" id="CAF1251727.1"/>
    </source>
</evidence>
<evidence type="ECO:0000313" key="4">
    <source>
        <dbReference type="Proteomes" id="UP000663828"/>
    </source>
</evidence>
<keyword evidence="4" id="KW-1185">Reference proteome</keyword>
<comment type="caution">
    <text evidence="2">The sequence shown here is derived from an EMBL/GenBank/DDBJ whole genome shotgun (WGS) entry which is preliminary data.</text>
</comment>
<dbReference type="AlphaFoldDB" id="A0A815A2L2"/>
<name>A0A815A2L2_ADIRI</name>
<dbReference type="Proteomes" id="UP000663852">
    <property type="component" value="Unassembled WGS sequence"/>
</dbReference>
<dbReference type="Proteomes" id="UP000663828">
    <property type="component" value="Unassembled WGS sequence"/>
</dbReference>
<reference evidence="2" key="1">
    <citation type="submission" date="2021-02" db="EMBL/GenBank/DDBJ databases">
        <authorList>
            <person name="Nowell W R."/>
        </authorList>
    </citation>
    <scope>NUCLEOTIDE SEQUENCE</scope>
</reference>
<keyword evidence="1" id="KW-0812">Transmembrane</keyword>
<sequence>MHFLLTGLIYFSSSCSLGFSTPIFGDECKVHIDNRHSEIKDLVTSHQRFNVNNWSHIVLLFIIGLLLSLLILAYCFIKLKIWPSIKQTHTHPASFSAPPYIINPREQPTPTAVRLE</sequence>
<evidence type="ECO:0000313" key="3">
    <source>
        <dbReference type="EMBL" id="CAF1662657.1"/>
    </source>
</evidence>
<keyword evidence="1" id="KW-1133">Transmembrane helix</keyword>
<protein>
    <submittedName>
        <fullName evidence="2">Uncharacterized protein</fullName>
    </submittedName>
</protein>
<keyword evidence="1" id="KW-0472">Membrane</keyword>
<organism evidence="2 5">
    <name type="scientific">Adineta ricciae</name>
    <name type="common">Rotifer</name>
    <dbReference type="NCBI Taxonomy" id="249248"/>
    <lineage>
        <taxon>Eukaryota</taxon>
        <taxon>Metazoa</taxon>
        <taxon>Spiralia</taxon>
        <taxon>Gnathifera</taxon>
        <taxon>Rotifera</taxon>
        <taxon>Eurotatoria</taxon>
        <taxon>Bdelloidea</taxon>
        <taxon>Adinetida</taxon>
        <taxon>Adinetidae</taxon>
        <taxon>Adineta</taxon>
    </lineage>
</organism>
<dbReference type="EMBL" id="CAJNOJ010000180">
    <property type="protein sequence ID" value="CAF1251727.1"/>
    <property type="molecule type" value="Genomic_DNA"/>
</dbReference>
<evidence type="ECO:0000313" key="5">
    <source>
        <dbReference type="Proteomes" id="UP000663852"/>
    </source>
</evidence>
<gene>
    <name evidence="2" type="ORF">EDS130_LOCUS28014</name>
    <name evidence="3" type="ORF">XAT740_LOCUS57179</name>
</gene>
<feature type="transmembrane region" description="Helical" evidence="1">
    <location>
        <begin position="54"/>
        <end position="77"/>
    </location>
</feature>
<proteinExistence type="predicted"/>
<dbReference type="EMBL" id="CAJNOR010011629">
    <property type="protein sequence ID" value="CAF1662657.1"/>
    <property type="molecule type" value="Genomic_DNA"/>
</dbReference>
<evidence type="ECO:0000256" key="1">
    <source>
        <dbReference type="SAM" id="Phobius"/>
    </source>
</evidence>
<accession>A0A815A2L2</accession>